<keyword evidence="1" id="KW-0812">Transmembrane</keyword>
<accession>A0A0C2IU72</accession>
<proteinExistence type="predicted"/>
<dbReference type="AlphaFoldDB" id="A0A0C2IU72"/>
<name>A0A0C2IU72_THEKT</name>
<evidence type="ECO:0000313" key="2">
    <source>
        <dbReference type="EMBL" id="KII68959.1"/>
    </source>
</evidence>
<dbReference type="OrthoDB" id="10067637at2759"/>
<dbReference type="EMBL" id="JWZT01002658">
    <property type="protein sequence ID" value="KII68959.1"/>
    <property type="molecule type" value="Genomic_DNA"/>
</dbReference>
<protein>
    <submittedName>
        <fullName evidence="2">Uncharacterized protein</fullName>
    </submittedName>
</protein>
<comment type="caution">
    <text evidence="2">The sequence shown here is derived from an EMBL/GenBank/DDBJ whole genome shotgun (WGS) entry which is preliminary data.</text>
</comment>
<dbReference type="Proteomes" id="UP000031668">
    <property type="component" value="Unassembled WGS sequence"/>
</dbReference>
<keyword evidence="1" id="KW-0472">Membrane</keyword>
<sequence length="392" mass="45512">MTSFSVCLLVKTCDTTVLDFPSTNPTHRLEFDGYLMDQCDHALWNTARRDVIRTMFTKNVENQRNDVSDKDGNVPIRKFLWVVRMWAHNQILIASFLSISPTTSAKMTKSCRNVKLSTLNLTLGGPGIIIQIDESVISRAMHNRGHDLLRPKRWVLGMYEATLKLMFLIKMYIGIVICIPNRKADTERINYEKYNLHIFRGKELNETFDQSVNDQTFSSKWVEDNSIIYFYFNLETSETYYGFTDIGVDIQITNDKLLLLRSKLGEPEKYHYSYKTPNNFYIGKRQTNCTFTNIQITLPEVYEFKCSLLMNFTYLRFEFLEENVLLTKKSTTTIKLKPSKSTSKHIVYLIVGLAVSILLIILIVVIIYILHTKKLIIPKFAIQHSVSKENKT</sequence>
<keyword evidence="1" id="KW-1133">Transmembrane helix</keyword>
<reference evidence="2 3" key="1">
    <citation type="journal article" date="2014" name="Genome Biol. Evol.">
        <title>The genome of the myxosporean Thelohanellus kitauei shows adaptations to nutrient acquisition within its fish host.</title>
        <authorList>
            <person name="Yang Y."/>
            <person name="Xiong J."/>
            <person name="Zhou Z."/>
            <person name="Huo F."/>
            <person name="Miao W."/>
            <person name="Ran C."/>
            <person name="Liu Y."/>
            <person name="Zhang J."/>
            <person name="Feng J."/>
            <person name="Wang M."/>
            <person name="Wang M."/>
            <person name="Wang L."/>
            <person name="Yao B."/>
        </authorList>
    </citation>
    <scope>NUCLEOTIDE SEQUENCE [LARGE SCALE GENOMIC DNA]</scope>
    <source>
        <strain evidence="2">Wuqing</strain>
    </source>
</reference>
<evidence type="ECO:0000313" key="3">
    <source>
        <dbReference type="Proteomes" id="UP000031668"/>
    </source>
</evidence>
<organism evidence="2 3">
    <name type="scientific">Thelohanellus kitauei</name>
    <name type="common">Myxosporean</name>
    <dbReference type="NCBI Taxonomy" id="669202"/>
    <lineage>
        <taxon>Eukaryota</taxon>
        <taxon>Metazoa</taxon>
        <taxon>Cnidaria</taxon>
        <taxon>Myxozoa</taxon>
        <taxon>Myxosporea</taxon>
        <taxon>Bivalvulida</taxon>
        <taxon>Platysporina</taxon>
        <taxon>Myxobolidae</taxon>
        <taxon>Thelohanellus</taxon>
    </lineage>
</organism>
<keyword evidence="3" id="KW-1185">Reference proteome</keyword>
<gene>
    <name evidence="2" type="ORF">RF11_01523</name>
</gene>
<feature type="transmembrane region" description="Helical" evidence="1">
    <location>
        <begin position="346"/>
        <end position="370"/>
    </location>
</feature>
<evidence type="ECO:0000256" key="1">
    <source>
        <dbReference type="SAM" id="Phobius"/>
    </source>
</evidence>